<protein>
    <recommendedName>
        <fullName evidence="3">WXG100 family type VII secretion target</fullName>
    </recommendedName>
</protein>
<comment type="caution">
    <text evidence="1">The sequence shown here is derived from an EMBL/GenBank/DDBJ whole genome shotgun (WGS) entry which is preliminary data.</text>
</comment>
<evidence type="ECO:0000313" key="1">
    <source>
        <dbReference type="EMBL" id="MFC0530936.1"/>
    </source>
</evidence>
<sequence length="86" mass="8560">MSGGAPVDLVAVGQAIDEVAGDVAQRLAALRQELGSTLELWAGAGVDLNPVDEWTLAADGLLGPDGILGLISGALHKPSATNLATS</sequence>
<evidence type="ECO:0008006" key="3">
    <source>
        <dbReference type="Google" id="ProtNLM"/>
    </source>
</evidence>
<keyword evidence="2" id="KW-1185">Reference proteome</keyword>
<name>A0ABV6M895_9ACTN</name>
<proteinExistence type="predicted"/>
<dbReference type="EMBL" id="JBHLUH010000052">
    <property type="protein sequence ID" value="MFC0530936.1"/>
    <property type="molecule type" value="Genomic_DNA"/>
</dbReference>
<dbReference type="Proteomes" id="UP001589867">
    <property type="component" value="Unassembled WGS sequence"/>
</dbReference>
<organism evidence="1 2">
    <name type="scientific">Phytohabitans kaempferiae</name>
    <dbReference type="NCBI Taxonomy" id="1620943"/>
    <lineage>
        <taxon>Bacteria</taxon>
        <taxon>Bacillati</taxon>
        <taxon>Actinomycetota</taxon>
        <taxon>Actinomycetes</taxon>
        <taxon>Micromonosporales</taxon>
        <taxon>Micromonosporaceae</taxon>
    </lineage>
</organism>
<reference evidence="1 2" key="1">
    <citation type="submission" date="2024-09" db="EMBL/GenBank/DDBJ databases">
        <authorList>
            <person name="Sun Q."/>
            <person name="Mori K."/>
        </authorList>
    </citation>
    <scope>NUCLEOTIDE SEQUENCE [LARGE SCALE GENOMIC DNA]</scope>
    <source>
        <strain evidence="1 2">TBRC 3947</strain>
    </source>
</reference>
<accession>A0ABV6M895</accession>
<dbReference type="RefSeq" id="WP_377254458.1">
    <property type="nucleotide sequence ID" value="NZ_JBHLUH010000052.1"/>
</dbReference>
<gene>
    <name evidence="1" type="ORF">ACFFIA_25155</name>
</gene>
<evidence type="ECO:0000313" key="2">
    <source>
        <dbReference type="Proteomes" id="UP001589867"/>
    </source>
</evidence>